<evidence type="ECO:0000259" key="1">
    <source>
        <dbReference type="Pfam" id="PF13438"/>
    </source>
</evidence>
<feature type="domain" description="DUF4113" evidence="1">
    <location>
        <begin position="43"/>
        <end position="87"/>
    </location>
</feature>
<gene>
    <name evidence="2" type="ORF">KEC54_02500</name>
</gene>
<dbReference type="EMBL" id="CP073633">
    <property type="protein sequence ID" value="WHQ70524.1"/>
    <property type="molecule type" value="Genomic_DNA"/>
</dbReference>
<dbReference type="Proteomes" id="UP001223720">
    <property type="component" value="Chromosome"/>
</dbReference>
<dbReference type="AlphaFoldDB" id="A0AAX3WG27"/>
<proteinExistence type="predicted"/>
<dbReference type="InterPro" id="IPR025188">
    <property type="entry name" value="DUF4113"/>
</dbReference>
<dbReference type="Pfam" id="PF13438">
    <property type="entry name" value="DUF4113"/>
    <property type="match status" value="1"/>
</dbReference>
<name>A0AAX3WG27_METEX</name>
<evidence type="ECO:0000313" key="2">
    <source>
        <dbReference type="EMBL" id="WHQ70524.1"/>
    </source>
</evidence>
<sequence>MLPEKPWRRSSSTRFYGRRLRTHCITRFILTWLWRDPSCWHDCNACWGRGAVVPARAGLERQRRDWATKFEMRTPRYTTRVEELPVARA</sequence>
<accession>A0AAX3WG27</accession>
<organism evidence="2 3">
    <name type="scientific">Methylorubrum extorquens</name>
    <name type="common">Methylobacterium dichloromethanicum</name>
    <name type="synonym">Methylobacterium extorquens</name>
    <dbReference type="NCBI Taxonomy" id="408"/>
    <lineage>
        <taxon>Bacteria</taxon>
        <taxon>Pseudomonadati</taxon>
        <taxon>Pseudomonadota</taxon>
        <taxon>Alphaproteobacteria</taxon>
        <taxon>Hyphomicrobiales</taxon>
        <taxon>Methylobacteriaceae</taxon>
        <taxon>Methylorubrum</taxon>
    </lineage>
</organism>
<reference evidence="2" key="1">
    <citation type="journal article" date="2022" name="Biotechnol. Bioprocess Eng.">
        <title>Pan-genome Analysis Reveals Comparative Genomic Features of Central Metabolic Pathways in Methylorubrum extorquens.</title>
        <authorList>
            <person name="Lee G.M."/>
            <person name="Scott-Nevros Z.K."/>
            <person name="Lee S.-M."/>
            <person name="Kim D."/>
        </authorList>
    </citation>
    <scope>NUCLEOTIDE SEQUENCE</scope>
    <source>
        <strain evidence="2">ATCC 55366</strain>
    </source>
</reference>
<protein>
    <submittedName>
        <fullName evidence="2">DUF4113 domain-containing protein</fullName>
    </submittedName>
</protein>
<evidence type="ECO:0000313" key="3">
    <source>
        <dbReference type="Proteomes" id="UP001223720"/>
    </source>
</evidence>